<dbReference type="RefSeq" id="WP_084201129.1">
    <property type="nucleotide sequence ID" value="NZ_BMYL01000002.1"/>
</dbReference>
<keyword evidence="1" id="KW-0472">Membrane</keyword>
<reference evidence="3 4" key="1">
    <citation type="submission" date="2018-01" db="EMBL/GenBank/DDBJ databases">
        <title>The draft genome sequence of Halioglobus japonicus S1-36.</title>
        <authorList>
            <person name="Du Z.-J."/>
            <person name="Shi M.-J."/>
        </authorList>
    </citation>
    <scope>NUCLEOTIDE SEQUENCE [LARGE SCALE GENOMIC DNA]</scope>
    <source>
        <strain evidence="3 4">S1-36</strain>
    </source>
</reference>
<feature type="transmembrane region" description="Helical" evidence="1">
    <location>
        <begin position="71"/>
        <end position="90"/>
    </location>
</feature>
<feature type="transmembrane region" description="Helical" evidence="1">
    <location>
        <begin position="249"/>
        <end position="270"/>
    </location>
</feature>
<gene>
    <name evidence="3" type="ORF">C0029_08885</name>
</gene>
<feature type="domain" description="EamA" evidence="2">
    <location>
        <begin position="157"/>
        <end position="289"/>
    </location>
</feature>
<feature type="transmembrane region" description="Helical" evidence="1">
    <location>
        <begin position="110"/>
        <end position="143"/>
    </location>
</feature>
<organism evidence="3 4">
    <name type="scientific">Halioglobus japonicus</name>
    <dbReference type="NCBI Taxonomy" id="930805"/>
    <lineage>
        <taxon>Bacteria</taxon>
        <taxon>Pseudomonadati</taxon>
        <taxon>Pseudomonadota</taxon>
        <taxon>Gammaproteobacteria</taxon>
        <taxon>Cellvibrionales</taxon>
        <taxon>Halieaceae</taxon>
        <taxon>Halioglobus</taxon>
    </lineage>
</organism>
<evidence type="ECO:0000259" key="2">
    <source>
        <dbReference type="Pfam" id="PF00892"/>
    </source>
</evidence>
<dbReference type="GO" id="GO:0016020">
    <property type="term" value="C:membrane"/>
    <property type="evidence" value="ECO:0007669"/>
    <property type="project" value="InterPro"/>
</dbReference>
<keyword evidence="1" id="KW-1133">Transmembrane helix</keyword>
<dbReference type="EMBL" id="PKUR01000002">
    <property type="protein sequence ID" value="PLW86991.1"/>
    <property type="molecule type" value="Genomic_DNA"/>
</dbReference>
<comment type="caution">
    <text evidence="3">The sequence shown here is derived from an EMBL/GenBank/DDBJ whole genome shotgun (WGS) entry which is preliminary data.</text>
</comment>
<accession>A0AAP8MFS5</accession>
<feature type="transmembrane region" description="Helical" evidence="1">
    <location>
        <begin position="221"/>
        <end position="243"/>
    </location>
</feature>
<keyword evidence="1" id="KW-0812">Transmembrane</keyword>
<dbReference type="AlphaFoldDB" id="A0AAP8MFS5"/>
<dbReference type="PANTHER" id="PTHR22911">
    <property type="entry name" value="ACYL-MALONYL CONDENSING ENZYME-RELATED"/>
    <property type="match status" value="1"/>
</dbReference>
<feature type="transmembrane region" description="Helical" evidence="1">
    <location>
        <begin position="155"/>
        <end position="175"/>
    </location>
</feature>
<dbReference type="SUPFAM" id="SSF103481">
    <property type="entry name" value="Multidrug resistance efflux transporter EmrE"/>
    <property type="match status" value="2"/>
</dbReference>
<dbReference type="Pfam" id="PF00892">
    <property type="entry name" value="EamA"/>
    <property type="match status" value="1"/>
</dbReference>
<proteinExistence type="predicted"/>
<feature type="transmembrane region" description="Helical" evidence="1">
    <location>
        <begin position="29"/>
        <end position="51"/>
    </location>
</feature>
<dbReference type="PANTHER" id="PTHR22911:SF137">
    <property type="entry name" value="SOLUTE CARRIER FAMILY 35 MEMBER G2-RELATED"/>
    <property type="match status" value="1"/>
</dbReference>
<evidence type="ECO:0000256" key="1">
    <source>
        <dbReference type="SAM" id="Phobius"/>
    </source>
</evidence>
<keyword evidence="4" id="KW-1185">Reference proteome</keyword>
<dbReference type="Proteomes" id="UP000235162">
    <property type="component" value="Unassembled WGS sequence"/>
</dbReference>
<dbReference type="InterPro" id="IPR000620">
    <property type="entry name" value="EamA_dom"/>
</dbReference>
<dbReference type="InterPro" id="IPR037185">
    <property type="entry name" value="EmrE-like"/>
</dbReference>
<dbReference type="KEGG" id="hja:BST95_09850"/>
<name>A0AAP8MFS5_9GAMM</name>
<sequence length="295" mass="31588">MDVWVGFTLLAAVMQTVRTAGQKRMAGSLTPMAATTARYLFGLPFALLYLFTIASAEPRAATRLALANSTFLGYAVMAGMAQILATYWLIRLLNLRNFAIGTVFSKTEVILTAVLGAVFFSATLTGAGWLAVLVGSAGVLVLAIPGNRLEIEPQSLSLGLLAGLGFALTSLWLRAASTSLTGTAIESAAITLVYAVSLQTAACIVHLIIKERQQLRRLASEWKLGLFIGVSSVMGSIGWYTAVTLQDAALVRALGQVELLFALLMGRFWFGETLSRREWIGMALISSCVLTLLLF</sequence>
<feature type="transmembrane region" description="Helical" evidence="1">
    <location>
        <begin position="187"/>
        <end position="209"/>
    </location>
</feature>
<evidence type="ECO:0000313" key="4">
    <source>
        <dbReference type="Proteomes" id="UP000235162"/>
    </source>
</evidence>
<protein>
    <submittedName>
        <fullName evidence="3">EamA/RhaT family transporter</fullName>
    </submittedName>
</protein>
<evidence type="ECO:0000313" key="3">
    <source>
        <dbReference type="EMBL" id="PLW86991.1"/>
    </source>
</evidence>